<evidence type="ECO:0000313" key="3">
    <source>
        <dbReference type="Proteomes" id="UP000683246"/>
    </source>
</evidence>
<proteinExistence type="predicted"/>
<keyword evidence="3" id="KW-1185">Reference proteome</keyword>
<dbReference type="Gene3D" id="1.10.10.10">
    <property type="entry name" value="Winged helix-like DNA-binding domain superfamily/Winged helix DNA-binding domain"/>
    <property type="match status" value="1"/>
</dbReference>
<dbReference type="InterPro" id="IPR013324">
    <property type="entry name" value="RNA_pol_sigma_r3/r4-like"/>
</dbReference>
<dbReference type="EMBL" id="CP058649">
    <property type="protein sequence ID" value="QUI21309.1"/>
    <property type="molecule type" value="Genomic_DNA"/>
</dbReference>
<feature type="domain" description="RNA polymerase sigma factor 70 region 4 type 2" evidence="1">
    <location>
        <begin position="1"/>
        <end position="44"/>
    </location>
</feature>
<dbReference type="InterPro" id="IPR036388">
    <property type="entry name" value="WH-like_DNA-bd_sf"/>
</dbReference>
<evidence type="ECO:0000259" key="1">
    <source>
        <dbReference type="Pfam" id="PF08281"/>
    </source>
</evidence>
<gene>
    <name evidence="2" type="ORF">HZI73_02970</name>
</gene>
<sequence length="129" mass="15205">MPQKQRACFLLKSCLQLTNNDIGEVLGISEGNVKITLHRGRKKLQELFEMRCNLIDPQKPCKCHLWIKFMRDHQLQLPKGYEQPKADALKKEHFRNLSLLKKIDYLYTVEAKINKDTFMEHLKKVAKIL</sequence>
<dbReference type="GO" id="GO:0006352">
    <property type="term" value="P:DNA-templated transcription initiation"/>
    <property type="evidence" value="ECO:0007669"/>
    <property type="project" value="InterPro"/>
</dbReference>
<organism evidence="2 3">
    <name type="scientific">Vallitalea pronyensis</name>
    <dbReference type="NCBI Taxonomy" id="1348613"/>
    <lineage>
        <taxon>Bacteria</taxon>
        <taxon>Bacillati</taxon>
        <taxon>Bacillota</taxon>
        <taxon>Clostridia</taxon>
        <taxon>Lachnospirales</taxon>
        <taxon>Vallitaleaceae</taxon>
        <taxon>Vallitalea</taxon>
    </lineage>
</organism>
<dbReference type="SUPFAM" id="SSF88659">
    <property type="entry name" value="Sigma3 and sigma4 domains of RNA polymerase sigma factors"/>
    <property type="match status" value="1"/>
</dbReference>
<dbReference type="AlphaFoldDB" id="A0A8J8MGS9"/>
<reference evidence="2" key="1">
    <citation type="submission" date="2020-07" db="EMBL/GenBank/DDBJ databases">
        <title>Vallitalea pronyensis genome.</title>
        <authorList>
            <person name="Postec A."/>
        </authorList>
    </citation>
    <scope>NUCLEOTIDE SEQUENCE</scope>
    <source>
        <strain evidence="2">FatNI3</strain>
    </source>
</reference>
<protein>
    <recommendedName>
        <fullName evidence="1">RNA polymerase sigma factor 70 region 4 type 2 domain-containing protein</fullName>
    </recommendedName>
</protein>
<evidence type="ECO:0000313" key="2">
    <source>
        <dbReference type="EMBL" id="QUI21309.1"/>
    </source>
</evidence>
<dbReference type="Proteomes" id="UP000683246">
    <property type="component" value="Chromosome"/>
</dbReference>
<dbReference type="InterPro" id="IPR013249">
    <property type="entry name" value="RNA_pol_sigma70_r4_t2"/>
</dbReference>
<dbReference type="Pfam" id="PF08281">
    <property type="entry name" value="Sigma70_r4_2"/>
    <property type="match status" value="1"/>
</dbReference>
<name>A0A8J8MGS9_9FIRM</name>
<dbReference type="KEGG" id="vpy:HZI73_02970"/>
<dbReference type="GO" id="GO:0003677">
    <property type="term" value="F:DNA binding"/>
    <property type="evidence" value="ECO:0007669"/>
    <property type="project" value="InterPro"/>
</dbReference>
<accession>A0A8J8MGS9</accession>
<dbReference type="GO" id="GO:0016987">
    <property type="term" value="F:sigma factor activity"/>
    <property type="evidence" value="ECO:0007669"/>
    <property type="project" value="InterPro"/>
</dbReference>